<evidence type="ECO:0000256" key="3">
    <source>
        <dbReference type="ARBA" id="ARBA00022692"/>
    </source>
</evidence>
<evidence type="ECO:0000313" key="7">
    <source>
        <dbReference type="EMBL" id="QPL06102.1"/>
    </source>
</evidence>
<feature type="transmembrane region" description="Helical" evidence="6">
    <location>
        <begin position="366"/>
        <end position="388"/>
    </location>
</feature>
<feature type="transmembrane region" description="Helical" evidence="6">
    <location>
        <begin position="105"/>
        <end position="126"/>
    </location>
</feature>
<feature type="transmembrane region" description="Helical" evidence="6">
    <location>
        <begin position="231"/>
        <end position="257"/>
    </location>
</feature>
<organism evidence="7 8">
    <name type="scientific">Actinomyces respiraculi</name>
    <dbReference type="NCBI Taxonomy" id="2744574"/>
    <lineage>
        <taxon>Bacteria</taxon>
        <taxon>Bacillati</taxon>
        <taxon>Actinomycetota</taxon>
        <taxon>Actinomycetes</taxon>
        <taxon>Actinomycetales</taxon>
        <taxon>Actinomycetaceae</taxon>
        <taxon>Actinomyces</taxon>
    </lineage>
</organism>
<dbReference type="Pfam" id="PF02653">
    <property type="entry name" value="BPD_transp_2"/>
    <property type="match status" value="1"/>
</dbReference>
<protein>
    <submittedName>
        <fullName evidence="7">ABC transporter permease</fullName>
    </submittedName>
</protein>
<dbReference type="RefSeq" id="WP_166855619.1">
    <property type="nucleotide sequence ID" value="NZ_CP063989.1"/>
</dbReference>
<keyword evidence="3 6" id="KW-0812">Transmembrane</keyword>
<feature type="transmembrane region" description="Helical" evidence="6">
    <location>
        <begin position="312"/>
        <end position="332"/>
    </location>
</feature>
<feature type="transmembrane region" description="Helical" evidence="6">
    <location>
        <begin position="286"/>
        <end position="306"/>
    </location>
</feature>
<gene>
    <name evidence="7" type="ORF">ID810_04010</name>
</gene>
<sequence length="439" mass="45014">MSQSTTPAADADTSQPSLARQIAESNGLMGVLAIVSALIVGSILILVADPEVRTTAGYLFARPTDFLGACASSLAEAYSALLRGGLVDWHASSTARMWRPLTETLVNATPLIFAGLGMAVAFRAGLFNVGGQGQIILGAVVGGYTGFAWNLPAGLHLLVAILGAVVGGALWGAIPGVLKAVTGASEVITTIMLNSIAAYLIAHMLTLKLFIGEGNSNPRSLPVGSGAVYPLLLGSSFRLHAGFILALLTAWFVWWLLERSTLGFQFRATGLNPEAARTAGVNVPRVTALVMIVSGALCGLAATGPVLGTQKYLTASIAGSIGFDAMTVALLGRSKPLGTVLAGILFGGLTAGGTLMQAATGTPIDIVLILQSTIVLFIAAPPLVRAIYRLPAPGSFTRAQENKRLERKRLEAEAEAAAATEAVVATAAASTTDAPGQEA</sequence>
<name>A0A7T0LM42_9ACTO</name>
<comment type="subcellular location">
    <subcellularLocation>
        <location evidence="1">Cell membrane</location>
        <topology evidence="1">Multi-pass membrane protein</topology>
    </subcellularLocation>
</comment>
<feature type="transmembrane region" description="Helical" evidence="6">
    <location>
        <begin position="157"/>
        <end position="178"/>
    </location>
</feature>
<evidence type="ECO:0000313" key="8">
    <source>
        <dbReference type="Proteomes" id="UP000594637"/>
    </source>
</evidence>
<feature type="transmembrane region" description="Helical" evidence="6">
    <location>
        <begin position="27"/>
        <end position="48"/>
    </location>
</feature>
<dbReference type="InterPro" id="IPR001851">
    <property type="entry name" value="ABC_transp_permease"/>
</dbReference>
<feature type="transmembrane region" description="Helical" evidence="6">
    <location>
        <begin position="339"/>
        <end position="360"/>
    </location>
</feature>
<reference evidence="7 8" key="1">
    <citation type="submission" date="2020-11" db="EMBL/GenBank/DDBJ databases">
        <title>Actinomyces sp. ZJ750.</title>
        <authorList>
            <person name="Zhou J."/>
        </authorList>
    </citation>
    <scope>NUCLEOTIDE SEQUENCE [LARGE SCALE GENOMIC DNA]</scope>
    <source>
        <strain evidence="7 8">ZJ750</strain>
    </source>
</reference>
<keyword evidence="4 6" id="KW-1133">Transmembrane helix</keyword>
<dbReference type="KEGG" id="arep:ID810_04010"/>
<dbReference type="EMBL" id="CP063989">
    <property type="protein sequence ID" value="QPL06102.1"/>
    <property type="molecule type" value="Genomic_DNA"/>
</dbReference>
<keyword evidence="5 6" id="KW-0472">Membrane</keyword>
<evidence type="ECO:0000256" key="1">
    <source>
        <dbReference type="ARBA" id="ARBA00004651"/>
    </source>
</evidence>
<evidence type="ECO:0000256" key="5">
    <source>
        <dbReference type="ARBA" id="ARBA00023136"/>
    </source>
</evidence>
<dbReference type="CDD" id="cd06580">
    <property type="entry name" value="TM_PBP1_transp_TpRbsC_like"/>
    <property type="match status" value="1"/>
</dbReference>
<evidence type="ECO:0000256" key="6">
    <source>
        <dbReference type="SAM" id="Phobius"/>
    </source>
</evidence>
<dbReference type="Proteomes" id="UP000594637">
    <property type="component" value="Chromosome"/>
</dbReference>
<keyword evidence="8" id="KW-1185">Reference proteome</keyword>
<dbReference type="GO" id="GO:0005886">
    <property type="term" value="C:plasma membrane"/>
    <property type="evidence" value="ECO:0007669"/>
    <property type="project" value="UniProtKB-SubCell"/>
</dbReference>
<dbReference type="PANTHER" id="PTHR47089:SF1">
    <property type="entry name" value="GUANOSINE ABC TRANSPORTER PERMEASE PROTEIN NUPP"/>
    <property type="match status" value="1"/>
</dbReference>
<dbReference type="AlphaFoldDB" id="A0A7T0LM42"/>
<accession>A0A7T0LM42</accession>
<keyword evidence="2" id="KW-1003">Cell membrane</keyword>
<dbReference type="PANTHER" id="PTHR47089">
    <property type="entry name" value="ABC TRANSPORTER, PERMEASE PROTEIN"/>
    <property type="match status" value="1"/>
</dbReference>
<feature type="transmembrane region" description="Helical" evidence="6">
    <location>
        <begin position="190"/>
        <end position="211"/>
    </location>
</feature>
<proteinExistence type="predicted"/>
<dbReference type="GO" id="GO:0022857">
    <property type="term" value="F:transmembrane transporter activity"/>
    <property type="evidence" value="ECO:0007669"/>
    <property type="project" value="InterPro"/>
</dbReference>
<evidence type="ECO:0000256" key="4">
    <source>
        <dbReference type="ARBA" id="ARBA00022989"/>
    </source>
</evidence>
<evidence type="ECO:0000256" key="2">
    <source>
        <dbReference type="ARBA" id="ARBA00022475"/>
    </source>
</evidence>